<dbReference type="Proteomes" id="UP000663699">
    <property type="component" value="Chromosome 5"/>
</dbReference>
<organism evidence="1 2">
    <name type="scientific">Pneumocystis wakefieldiae</name>
    <dbReference type="NCBI Taxonomy" id="38082"/>
    <lineage>
        <taxon>Eukaryota</taxon>
        <taxon>Fungi</taxon>
        <taxon>Dikarya</taxon>
        <taxon>Ascomycota</taxon>
        <taxon>Taphrinomycotina</taxon>
        <taxon>Pneumocystomycetes</taxon>
        <taxon>Pneumocystaceae</taxon>
        <taxon>Pneumocystis</taxon>
    </lineage>
</organism>
<dbReference type="EMBL" id="CP054536">
    <property type="protein sequence ID" value="QSL65288.1"/>
    <property type="molecule type" value="Genomic_DNA"/>
</dbReference>
<dbReference type="OrthoDB" id="5497451at2759"/>
<reference evidence="1" key="1">
    <citation type="submission" date="2020-06" db="EMBL/GenBank/DDBJ databases">
        <title>Genomes of multiple members of Pneumocystis genus reveal paths to human pathogen Pneumocystis jirovecii.</title>
        <authorList>
            <person name="Cisse O.H."/>
            <person name="Ma L."/>
            <person name="Dekker J."/>
            <person name="Khil P."/>
            <person name="Jo J."/>
            <person name="Brenchley J."/>
            <person name="Blair R."/>
            <person name="Pahar B."/>
            <person name="Chabe M."/>
            <person name="Van Rompay K.A."/>
            <person name="Keesler R."/>
            <person name="Sukura A."/>
            <person name="Hirsch V."/>
            <person name="Kutty G."/>
            <person name="Liu Y."/>
            <person name="Peng L."/>
            <person name="Chen J."/>
            <person name="Song J."/>
            <person name="Weissenbacher-Lang C."/>
            <person name="Xu J."/>
            <person name="Upham N.S."/>
            <person name="Stajich J.E."/>
            <person name="Cuomo C.A."/>
            <person name="Cushion M.T."/>
            <person name="Kovacs J.A."/>
        </authorList>
    </citation>
    <scope>NUCLEOTIDE SEQUENCE</scope>
    <source>
        <strain evidence="1">2A</strain>
    </source>
</reference>
<feature type="non-terminal residue" evidence="1">
    <location>
        <position position="87"/>
    </location>
</feature>
<gene>
    <name evidence="1" type="ORF">MERGE_002597</name>
</gene>
<evidence type="ECO:0000313" key="2">
    <source>
        <dbReference type="Proteomes" id="UP000663699"/>
    </source>
</evidence>
<accession>A0A899G1Q1</accession>
<keyword evidence="2" id="KW-1185">Reference proteome</keyword>
<proteinExistence type="predicted"/>
<sequence length="87" mass="9645">MFYPVIYKIIAIGVFNLVAFTYGNKDVDLIAGISQVSSMGALFENIGISQQDIYAFIFKDYEEDKCKKILGKICNELKKIAPSLGNG</sequence>
<name>A0A899G1Q1_9ASCO</name>
<evidence type="ECO:0000313" key="1">
    <source>
        <dbReference type="EMBL" id="QSL65288.1"/>
    </source>
</evidence>
<dbReference type="AlphaFoldDB" id="A0A899G1Q1"/>
<protein>
    <submittedName>
        <fullName evidence="1">Uncharacterized protein</fullName>
    </submittedName>
</protein>